<evidence type="ECO:0000259" key="3">
    <source>
        <dbReference type="Pfam" id="PF00144"/>
    </source>
</evidence>
<dbReference type="InterPro" id="IPR001466">
    <property type="entry name" value="Beta-lactam-related"/>
</dbReference>
<dbReference type="AlphaFoldDB" id="A0A1S7FTA0"/>
<dbReference type="InterPro" id="IPR012338">
    <property type="entry name" value="Beta-lactam/transpept-like"/>
</dbReference>
<dbReference type="SUPFAM" id="SSF56601">
    <property type="entry name" value="beta-lactamase/transpeptidase-like"/>
    <property type="match status" value="1"/>
</dbReference>
<evidence type="ECO:0000313" key="4">
    <source>
        <dbReference type="EMBL" id="AQY50597.1"/>
    </source>
</evidence>
<dbReference type="InterPro" id="IPR050491">
    <property type="entry name" value="AmpC-like"/>
</dbReference>
<reference evidence="5" key="1">
    <citation type="submission" date="2015-03" db="EMBL/GenBank/DDBJ databases">
        <authorList>
            <person name="Ferrari E."/>
            <person name="Walter M.C."/>
            <person name="Huptas C."/>
            <person name="Scherer S."/>
            <person name="Mueller-Herbst S."/>
        </authorList>
    </citation>
    <scope>NUCLEOTIDE SEQUENCE [LARGE SCALE GENOMIC DNA]</scope>
    <source>
        <strain evidence="5">LWP01</strain>
    </source>
</reference>
<organism evidence="4 5">
    <name type="scientific">Listeria weihenstephanensis</name>
    <dbReference type="NCBI Taxonomy" id="1006155"/>
    <lineage>
        <taxon>Bacteria</taxon>
        <taxon>Bacillati</taxon>
        <taxon>Bacillota</taxon>
        <taxon>Bacilli</taxon>
        <taxon>Bacillales</taxon>
        <taxon>Listeriaceae</taxon>
        <taxon>Listeria</taxon>
    </lineage>
</organism>
<dbReference type="PANTHER" id="PTHR46825">
    <property type="entry name" value="D-ALANYL-D-ALANINE-CARBOXYPEPTIDASE/ENDOPEPTIDASE AMPH"/>
    <property type="match status" value="1"/>
</dbReference>
<gene>
    <name evidence="4" type="ORF">UE46_05825</name>
</gene>
<proteinExistence type="predicted"/>
<comment type="subcellular location">
    <subcellularLocation>
        <location evidence="1">Membrane</location>
    </subcellularLocation>
</comment>
<keyword evidence="5" id="KW-1185">Reference proteome</keyword>
<protein>
    <recommendedName>
        <fullName evidence="3">Beta-lactamase-related domain-containing protein</fullName>
    </recommendedName>
</protein>
<evidence type="ECO:0000256" key="2">
    <source>
        <dbReference type="ARBA" id="ARBA00023136"/>
    </source>
</evidence>
<dbReference type="Proteomes" id="UP000223060">
    <property type="component" value="Chromosome"/>
</dbReference>
<accession>A0A1S7FTA0</accession>
<dbReference type="RefSeq" id="WP_051492938.1">
    <property type="nucleotide sequence ID" value="NZ_CP011102.1"/>
</dbReference>
<evidence type="ECO:0000313" key="5">
    <source>
        <dbReference type="Proteomes" id="UP000223060"/>
    </source>
</evidence>
<dbReference type="PANTHER" id="PTHR46825:SF11">
    <property type="entry name" value="PENICILLIN-BINDING PROTEIN 4"/>
    <property type="match status" value="1"/>
</dbReference>
<dbReference type="GO" id="GO:0016020">
    <property type="term" value="C:membrane"/>
    <property type="evidence" value="ECO:0007669"/>
    <property type="project" value="UniProtKB-SubCell"/>
</dbReference>
<sequence>MHVSRTQMAQNKRKKRRLATILIVIACFLLGGVGSAFIFMQAHSKVTANEINMNDESTASVKANIIIDPNASLKTKVDLILKKHQFNGTAYVVQNNKPIINQGYGIANKMTGEKNTSQSVFLIGSMQKAVVATAIMQLQEKGMLSVEDPIAKYFPTFPNGQNIKIKNFLGHTSGLPGRKKGNEIITSAQILAEIEATGIKRQPGTWDYQDDNYAVMGRLVEVLSGQTLATYLAENIFKPAGMQKTGVGDSFFTNPHMSVSYKLTDDTLIKTSFLQDTSQLFGAGNMYMPPKDIYLFNKALMDGRLIKQASLTRMLQAGAGNYGFGFYDRPNFYISRGVGYNYETINSFSKDRKDAVIVFSNIRYERDDGALVKEIYNAMQSEK</sequence>
<dbReference type="Pfam" id="PF00144">
    <property type="entry name" value="Beta-lactamase"/>
    <property type="match status" value="1"/>
</dbReference>
<dbReference type="EMBL" id="CP011102">
    <property type="protein sequence ID" value="AQY50597.1"/>
    <property type="molecule type" value="Genomic_DNA"/>
</dbReference>
<dbReference type="Gene3D" id="3.40.710.10">
    <property type="entry name" value="DD-peptidase/beta-lactamase superfamily"/>
    <property type="match status" value="1"/>
</dbReference>
<name>A0A1S7FTA0_9LIST</name>
<feature type="domain" description="Beta-lactamase-related" evidence="3">
    <location>
        <begin position="81"/>
        <end position="348"/>
    </location>
</feature>
<dbReference type="KEGG" id="lwi:UE46_05825"/>
<keyword evidence="2" id="KW-0472">Membrane</keyword>
<evidence type="ECO:0000256" key="1">
    <source>
        <dbReference type="ARBA" id="ARBA00004370"/>
    </source>
</evidence>